<dbReference type="PANTHER" id="PTHR43499:SF1">
    <property type="entry name" value="ABC TRANSPORTER I FAMILY MEMBER 1"/>
    <property type="match status" value="1"/>
</dbReference>
<dbReference type="GO" id="GO:0022857">
    <property type="term" value="F:transmembrane transporter activity"/>
    <property type="evidence" value="ECO:0007669"/>
    <property type="project" value="InterPro"/>
</dbReference>
<evidence type="ECO:0000256" key="1">
    <source>
        <dbReference type="ARBA" id="ARBA00022448"/>
    </source>
</evidence>
<organism evidence="8 9">
    <name type="scientific">Setaria viridis</name>
    <name type="common">Green bristlegrass</name>
    <name type="synonym">Setaria italica subsp. viridis</name>
    <dbReference type="NCBI Taxonomy" id="4556"/>
    <lineage>
        <taxon>Eukaryota</taxon>
        <taxon>Viridiplantae</taxon>
        <taxon>Streptophyta</taxon>
        <taxon>Embryophyta</taxon>
        <taxon>Tracheophyta</taxon>
        <taxon>Spermatophyta</taxon>
        <taxon>Magnoliopsida</taxon>
        <taxon>Liliopsida</taxon>
        <taxon>Poales</taxon>
        <taxon>Poaceae</taxon>
        <taxon>PACMAD clade</taxon>
        <taxon>Panicoideae</taxon>
        <taxon>Panicodae</taxon>
        <taxon>Paniceae</taxon>
        <taxon>Cenchrinae</taxon>
        <taxon>Setaria</taxon>
    </lineage>
</organism>
<dbReference type="GO" id="GO:0016887">
    <property type="term" value="F:ATP hydrolysis activity"/>
    <property type="evidence" value="ECO:0007669"/>
    <property type="project" value="InterPro"/>
</dbReference>
<evidence type="ECO:0000313" key="8">
    <source>
        <dbReference type="EMBL" id="TKW14413.1"/>
    </source>
</evidence>
<dbReference type="Pfam" id="PF00005">
    <property type="entry name" value="ABC_tran"/>
    <property type="match status" value="1"/>
</dbReference>
<keyword evidence="4" id="KW-0067">ATP-binding</keyword>
<proteinExistence type="predicted"/>
<keyword evidence="3" id="KW-0201">Cytochrome c-type biogenesis</keyword>
<name>A0A4U6UJN2_SETVI</name>
<dbReference type="InterPro" id="IPR027417">
    <property type="entry name" value="P-loop_NTPase"/>
</dbReference>
<keyword evidence="9" id="KW-1185">Reference proteome</keyword>
<dbReference type="Gene3D" id="3.40.50.300">
    <property type="entry name" value="P-loop containing nucleotide triphosphate hydrolases"/>
    <property type="match status" value="1"/>
</dbReference>
<keyword evidence="5" id="KW-1278">Translocase</keyword>
<dbReference type="PANTHER" id="PTHR43499">
    <property type="entry name" value="ABC TRANSPORTER I FAMILY MEMBER 1"/>
    <property type="match status" value="1"/>
</dbReference>
<dbReference type="SUPFAM" id="SSF52540">
    <property type="entry name" value="P-loop containing nucleoside triphosphate hydrolases"/>
    <property type="match status" value="1"/>
</dbReference>
<accession>A0A4U6UJN2</accession>
<evidence type="ECO:0000256" key="4">
    <source>
        <dbReference type="ARBA" id="ARBA00022840"/>
    </source>
</evidence>
<evidence type="ECO:0000259" key="7">
    <source>
        <dbReference type="Pfam" id="PF00005"/>
    </source>
</evidence>
<dbReference type="Gramene" id="TKW14413">
    <property type="protein sequence ID" value="TKW14413"/>
    <property type="gene ID" value="SEVIR_5G166000v2"/>
</dbReference>
<dbReference type="GO" id="GO:0017004">
    <property type="term" value="P:cytochrome complex assembly"/>
    <property type="evidence" value="ECO:0007669"/>
    <property type="project" value="UniProtKB-KW"/>
</dbReference>
<gene>
    <name evidence="8" type="ORF">SEVIR_5G166000v2</name>
</gene>
<keyword evidence="2" id="KW-0547">Nucleotide-binding</keyword>
<dbReference type="OMA" id="WNDHDIT"/>
<dbReference type="GO" id="GO:0005524">
    <property type="term" value="F:ATP binding"/>
    <property type="evidence" value="ECO:0007669"/>
    <property type="project" value="UniProtKB-KW"/>
</dbReference>
<evidence type="ECO:0000256" key="3">
    <source>
        <dbReference type="ARBA" id="ARBA00022748"/>
    </source>
</evidence>
<sequence length="178" mass="20284">MLPLRCSPPQLLLNNVSCLWNEQTVLRDMNLNIHDGTTLILTSANSSRKTTLLRMLAGFSRPSTGEILWNDHDITSLGEKLTVLENVQWFELLEGKDDSRVGPAIELMELRRLKNEKSRMLSMGLLECIIAEHRKKGGIVFVATHLPIETDDSKSVWLLQRFPRRKTLVDIVHSLVEN</sequence>
<dbReference type="InterPro" id="IPR005895">
    <property type="entry name" value="ABC_transptr_haem_export_CcmA"/>
</dbReference>
<evidence type="ECO:0000256" key="5">
    <source>
        <dbReference type="ARBA" id="ARBA00022967"/>
    </source>
</evidence>
<protein>
    <recommendedName>
        <fullName evidence="7">ABC transporter domain-containing protein</fullName>
    </recommendedName>
</protein>
<evidence type="ECO:0000256" key="2">
    <source>
        <dbReference type="ARBA" id="ARBA00022741"/>
    </source>
</evidence>
<dbReference type="InterPro" id="IPR003439">
    <property type="entry name" value="ABC_transporter-like_ATP-bd"/>
</dbReference>
<evidence type="ECO:0000313" key="9">
    <source>
        <dbReference type="Proteomes" id="UP000298652"/>
    </source>
</evidence>
<dbReference type="AlphaFoldDB" id="A0A4U6UJN2"/>
<feature type="domain" description="ABC transporter" evidence="7">
    <location>
        <begin position="26"/>
        <end position="124"/>
    </location>
</feature>
<keyword evidence="6" id="KW-0472">Membrane</keyword>
<dbReference type="EMBL" id="CM016556">
    <property type="protein sequence ID" value="TKW14413.1"/>
    <property type="molecule type" value="Genomic_DNA"/>
</dbReference>
<reference evidence="8" key="1">
    <citation type="submission" date="2019-03" db="EMBL/GenBank/DDBJ databases">
        <title>WGS assembly of Setaria viridis.</title>
        <authorList>
            <person name="Huang P."/>
            <person name="Jenkins J."/>
            <person name="Grimwood J."/>
            <person name="Barry K."/>
            <person name="Healey A."/>
            <person name="Mamidi S."/>
            <person name="Sreedasyam A."/>
            <person name="Shu S."/>
            <person name="Feldman M."/>
            <person name="Wu J."/>
            <person name="Yu Y."/>
            <person name="Chen C."/>
            <person name="Johnson J."/>
            <person name="Rokhsar D."/>
            <person name="Baxter I."/>
            <person name="Schmutz J."/>
            <person name="Brutnell T."/>
            <person name="Kellogg E."/>
        </authorList>
    </citation>
    <scope>NUCLEOTIDE SEQUENCE [LARGE SCALE GENOMIC DNA]</scope>
</reference>
<evidence type="ECO:0000256" key="6">
    <source>
        <dbReference type="ARBA" id="ARBA00023136"/>
    </source>
</evidence>
<dbReference type="Proteomes" id="UP000298652">
    <property type="component" value="Chromosome 5"/>
</dbReference>
<keyword evidence="1" id="KW-0813">Transport</keyword>